<dbReference type="InParanoid" id="A0A7N2ML77"/>
<dbReference type="InterPro" id="IPR004198">
    <property type="entry name" value="Znf_C5HC2"/>
</dbReference>
<dbReference type="GO" id="GO:0000785">
    <property type="term" value="C:chromatin"/>
    <property type="evidence" value="ECO:0007669"/>
    <property type="project" value="TreeGrafter"/>
</dbReference>
<dbReference type="GO" id="GO:0034647">
    <property type="term" value="F:histone H3K4me/H3K4me2/H3K4me3 demethylase activity"/>
    <property type="evidence" value="ECO:0007669"/>
    <property type="project" value="TreeGrafter"/>
</dbReference>
<dbReference type="GO" id="GO:0005634">
    <property type="term" value="C:nucleus"/>
    <property type="evidence" value="ECO:0007669"/>
    <property type="project" value="TreeGrafter"/>
</dbReference>
<dbReference type="InterPro" id="IPR003347">
    <property type="entry name" value="JmjC_dom"/>
</dbReference>
<dbReference type="SMART" id="SM00545">
    <property type="entry name" value="JmjN"/>
    <property type="match status" value="1"/>
</dbReference>
<dbReference type="PANTHER" id="PTHR10694:SF54">
    <property type="entry name" value="INACTIVE LYSINE-SPECIFIC DEMETHYLASE JMJ19-RELATED"/>
    <property type="match status" value="1"/>
</dbReference>
<reference evidence="4 5" key="1">
    <citation type="journal article" date="2016" name="G3 (Bethesda)">
        <title>First Draft Assembly and Annotation of the Genome of a California Endemic Oak Quercus lobata Nee (Fagaceae).</title>
        <authorList>
            <person name="Sork V.L."/>
            <person name="Fitz-Gibbon S.T."/>
            <person name="Puiu D."/>
            <person name="Crepeau M."/>
            <person name="Gugger P.F."/>
            <person name="Sherman R."/>
            <person name="Stevens K."/>
            <person name="Langley C.H."/>
            <person name="Pellegrini M."/>
            <person name="Salzberg S.L."/>
        </authorList>
    </citation>
    <scope>NUCLEOTIDE SEQUENCE [LARGE SCALE GENOMIC DNA]</scope>
    <source>
        <strain evidence="4 5">cv. SW786</strain>
    </source>
</reference>
<evidence type="ECO:0000313" key="5">
    <source>
        <dbReference type="Proteomes" id="UP000594261"/>
    </source>
</evidence>
<dbReference type="AlphaFoldDB" id="A0A7N2ML77"/>
<keyword evidence="5" id="KW-1185">Reference proteome</keyword>
<accession>A0A7N2ML77</accession>
<feature type="domain" description="JmjC" evidence="3">
    <location>
        <begin position="381"/>
        <end position="544"/>
    </location>
</feature>
<feature type="region of interest" description="Disordered" evidence="1">
    <location>
        <begin position="731"/>
        <end position="753"/>
    </location>
</feature>
<reference evidence="4" key="2">
    <citation type="submission" date="2021-01" db="UniProtKB">
        <authorList>
            <consortium name="EnsemblPlants"/>
        </authorList>
    </citation>
    <scope>IDENTIFICATION</scope>
</reference>
<dbReference type="GO" id="GO:0010468">
    <property type="term" value="P:regulation of gene expression"/>
    <property type="evidence" value="ECO:0007669"/>
    <property type="project" value="TreeGrafter"/>
</dbReference>
<dbReference type="OMA" id="LYCGMLF"/>
<protein>
    <recommendedName>
        <fullName evidence="6">Lysine-specific demethylase JMJ16</fullName>
    </recommendedName>
</protein>
<dbReference type="Gramene" id="QL09p039376:mrna">
    <property type="protein sequence ID" value="QL09p039376:mrna"/>
    <property type="gene ID" value="QL09p039376"/>
</dbReference>
<dbReference type="PROSITE" id="PS51183">
    <property type="entry name" value="JMJN"/>
    <property type="match status" value="1"/>
</dbReference>
<proteinExistence type="predicted"/>
<dbReference type="Pfam" id="PF02373">
    <property type="entry name" value="JmjC"/>
    <property type="match status" value="1"/>
</dbReference>
<dbReference type="EnsemblPlants" id="QL09p039376:mrna">
    <property type="protein sequence ID" value="QL09p039376:mrna"/>
    <property type="gene ID" value="QL09p039376"/>
</dbReference>
<feature type="compositionally biased region" description="Low complexity" evidence="1">
    <location>
        <begin position="230"/>
        <end position="244"/>
    </location>
</feature>
<evidence type="ECO:0000313" key="4">
    <source>
        <dbReference type="EnsemblPlants" id="QL09p039376:mrna"/>
    </source>
</evidence>
<evidence type="ECO:0000256" key="1">
    <source>
        <dbReference type="SAM" id="MobiDB-lite"/>
    </source>
</evidence>
<feature type="region of interest" description="Disordered" evidence="1">
    <location>
        <begin position="850"/>
        <end position="872"/>
    </location>
</feature>
<evidence type="ECO:0008006" key="6">
    <source>
        <dbReference type="Google" id="ProtNLM"/>
    </source>
</evidence>
<dbReference type="PROSITE" id="PS51184">
    <property type="entry name" value="JMJC"/>
    <property type="match status" value="1"/>
</dbReference>
<dbReference type="Pfam" id="PF02928">
    <property type="entry name" value="zf-C5HC2"/>
    <property type="match status" value="1"/>
</dbReference>
<feature type="compositionally biased region" description="Basic and acidic residues" evidence="1">
    <location>
        <begin position="731"/>
        <end position="742"/>
    </location>
</feature>
<dbReference type="Proteomes" id="UP000594261">
    <property type="component" value="Chromosome 9"/>
</dbReference>
<organism evidence="4 5">
    <name type="scientific">Quercus lobata</name>
    <name type="common">Valley oak</name>
    <dbReference type="NCBI Taxonomy" id="97700"/>
    <lineage>
        <taxon>Eukaryota</taxon>
        <taxon>Viridiplantae</taxon>
        <taxon>Streptophyta</taxon>
        <taxon>Embryophyta</taxon>
        <taxon>Tracheophyta</taxon>
        <taxon>Spermatophyta</taxon>
        <taxon>Magnoliopsida</taxon>
        <taxon>eudicotyledons</taxon>
        <taxon>Gunneridae</taxon>
        <taxon>Pentapetalae</taxon>
        <taxon>rosids</taxon>
        <taxon>fabids</taxon>
        <taxon>Fagales</taxon>
        <taxon>Fagaceae</taxon>
        <taxon>Quercus</taxon>
    </lineage>
</organism>
<dbReference type="Gene3D" id="2.60.120.650">
    <property type="entry name" value="Cupin"/>
    <property type="match status" value="1"/>
</dbReference>
<feature type="domain" description="JmjN" evidence="2">
    <location>
        <begin position="164"/>
        <end position="205"/>
    </location>
</feature>
<dbReference type="InterPro" id="IPR003349">
    <property type="entry name" value="JmjN"/>
</dbReference>
<dbReference type="EMBL" id="LRBV02000009">
    <property type="status" value="NOT_ANNOTATED_CDS"/>
    <property type="molecule type" value="Genomic_DNA"/>
</dbReference>
<sequence length="872" mass="98968">MGPEYIRSSLNNEKVEGLSAPPGFVSRTSFVLKRVEKSDETNNTISSLDASKKEPIKTDTMFDKTDIAELSGTLKRKPWILFDERNYSPKEFESGQRDMVIDLLLLLFKMHRCFDILCCFIVNFPLKTCLPKGVSHGCPDCNNCLKVTARWRPEDARIEVIEEAPVFHPTEEEFEDTVEYIARIRPRVEPYGICRIVPPPSWQPPCLIKEKGIWENSTFVSHTQRIDGLQNQSSESQMSRSSENVKGKRRRSLRMGSDYDPGDEDTSNCDTVGRFNIEVFESESGPEFTLETFNRCADDFKRQYFCSGDKVTGSDKNSTKFQNQWEPSVENIEGEYRRIVENPTEEIEVLFGENLDTGVFGSGFPRVSNSVETSRYPKYLESGWNLNNISRLPGSFLSFESWETSGIVVPQLRIGMCFSSLHWKTEEHHLYLLRYMHLGAPRISYCIPRSYNVKFKAAVKKYFPDLLVEQHELGNSLVKEVFISRIKSEGIPVYRCIQYPREFVLILPGAYHSGFDCGFNCVEVVNFAPLDWLPFGQNAVELYREQRRKTSISFDKLLLGAAREAVKAQWEFSLRSNNTLHNLRWRDGCGKDGILTKAAKSRIKCESIMRKYLCTSSKLQKMSKNFDASSKMECAVCFYDLHLSAAGCQCNPNKFSCLSHAKQLCSCPWSDKFFLFRYEMSELDLLIEALEGKLVAVYKWAREDIGLSLQSYSPKVISQAEGFISGLASRSEESKQKEHKFQDVGTPNGMGRNSVSSIKAELKARLLQSKTLNELKAKDSTVGTQDAAVRSGITSTSASSIKAEMKLRLPQSTTLDKLKEKDKATSTNISVATSNYISFLQREMTSEVSSESWSDSSSSDSDVEIKSWLLAK</sequence>
<feature type="compositionally biased region" description="Low complexity" evidence="1">
    <location>
        <begin position="850"/>
        <end position="860"/>
    </location>
</feature>
<dbReference type="SMART" id="SM00558">
    <property type="entry name" value="JmjC"/>
    <property type="match status" value="1"/>
</dbReference>
<name>A0A7N2ML77_QUELO</name>
<dbReference type="SUPFAM" id="SSF51197">
    <property type="entry name" value="Clavaminate synthase-like"/>
    <property type="match status" value="1"/>
</dbReference>
<feature type="region of interest" description="Disordered" evidence="1">
    <location>
        <begin position="228"/>
        <end position="267"/>
    </location>
</feature>
<dbReference type="Pfam" id="PF02375">
    <property type="entry name" value="JmjN"/>
    <property type="match status" value="1"/>
</dbReference>
<dbReference type="PANTHER" id="PTHR10694">
    <property type="entry name" value="LYSINE-SPECIFIC DEMETHYLASE"/>
    <property type="match status" value="1"/>
</dbReference>
<evidence type="ECO:0000259" key="3">
    <source>
        <dbReference type="PROSITE" id="PS51184"/>
    </source>
</evidence>
<evidence type="ECO:0000259" key="2">
    <source>
        <dbReference type="PROSITE" id="PS51183"/>
    </source>
</evidence>